<reference evidence="3" key="1">
    <citation type="submission" date="2021-02" db="EMBL/GenBank/DDBJ databases">
        <authorList>
            <person name="Dougan E. K."/>
            <person name="Rhodes N."/>
            <person name="Thang M."/>
            <person name="Chan C."/>
        </authorList>
    </citation>
    <scope>NUCLEOTIDE SEQUENCE</scope>
</reference>
<proteinExistence type="predicted"/>
<dbReference type="AlphaFoldDB" id="A0A812U1U7"/>
<keyword evidence="4" id="KW-1185">Reference proteome</keyword>
<comment type="caution">
    <text evidence="3">The sequence shown here is derived from an EMBL/GenBank/DDBJ whole genome shotgun (WGS) entry which is preliminary data.</text>
</comment>
<evidence type="ECO:0000256" key="2">
    <source>
        <dbReference type="SAM" id="MobiDB-lite"/>
    </source>
</evidence>
<dbReference type="Proteomes" id="UP000601435">
    <property type="component" value="Unassembled WGS sequence"/>
</dbReference>
<evidence type="ECO:0000313" key="3">
    <source>
        <dbReference type="EMBL" id="CAE7547581.1"/>
    </source>
</evidence>
<name>A0A812U1U7_9DINO</name>
<sequence>MPSVGYCSTASTTPLASATSAIASALESRSEELTPSLQERPRGELLNAPGQHGLLPGGLGHFRLGTSCLQSAKGPLEALPMEQRIEEAEAAEAKLEAALVDLVGLKNNQDNVASDALLLAQASLQARGVPGASSSSAQQTSPE</sequence>
<protein>
    <submittedName>
        <fullName evidence="3">Uncharacterized protein</fullName>
    </submittedName>
</protein>
<keyword evidence="1" id="KW-0175">Coiled coil</keyword>
<dbReference type="EMBL" id="CAJNJA010025696">
    <property type="protein sequence ID" value="CAE7547581.1"/>
    <property type="molecule type" value="Genomic_DNA"/>
</dbReference>
<feature type="region of interest" description="Disordered" evidence="2">
    <location>
        <begin position="27"/>
        <end position="52"/>
    </location>
</feature>
<gene>
    <name evidence="3" type="ORF">SNEC2469_LOCUS15783</name>
</gene>
<organism evidence="3 4">
    <name type="scientific">Symbiodinium necroappetens</name>
    <dbReference type="NCBI Taxonomy" id="1628268"/>
    <lineage>
        <taxon>Eukaryota</taxon>
        <taxon>Sar</taxon>
        <taxon>Alveolata</taxon>
        <taxon>Dinophyceae</taxon>
        <taxon>Suessiales</taxon>
        <taxon>Symbiodiniaceae</taxon>
        <taxon>Symbiodinium</taxon>
    </lineage>
</organism>
<evidence type="ECO:0000313" key="4">
    <source>
        <dbReference type="Proteomes" id="UP000601435"/>
    </source>
</evidence>
<evidence type="ECO:0000256" key="1">
    <source>
        <dbReference type="SAM" id="Coils"/>
    </source>
</evidence>
<feature type="coiled-coil region" evidence="1">
    <location>
        <begin position="81"/>
        <end position="108"/>
    </location>
</feature>
<accession>A0A812U1U7</accession>